<evidence type="ECO:0000313" key="3">
    <source>
        <dbReference type="Proteomes" id="UP001500151"/>
    </source>
</evidence>
<evidence type="ECO:0000256" key="1">
    <source>
        <dbReference type="SAM" id="Phobius"/>
    </source>
</evidence>
<sequence>MYVWLPVISAIGSYACAALLIGPLHVEPPAAFMLGGASIFFWALGWDSAIRSTAERVSVTNFLVTSTVAWNDVARVTADDGLIIDLRDGRTIGSVAFGSSLLGTFTGYRTHQRALRLLGEAHRTASQARPGKSNGPVQLDVRFEWRRLLCALLAVYGPLLIIWALSR</sequence>
<accession>A0ABP6DYQ0</accession>
<proteinExistence type="predicted"/>
<protein>
    <recommendedName>
        <fullName evidence="4">PH domain-containing protein</fullName>
    </recommendedName>
</protein>
<feature type="transmembrane region" description="Helical" evidence="1">
    <location>
        <begin position="148"/>
        <end position="166"/>
    </location>
</feature>
<dbReference type="EMBL" id="BAAASJ010000099">
    <property type="protein sequence ID" value="GAA2653371.1"/>
    <property type="molecule type" value="Genomic_DNA"/>
</dbReference>
<evidence type="ECO:0008006" key="4">
    <source>
        <dbReference type="Google" id="ProtNLM"/>
    </source>
</evidence>
<keyword evidence="1" id="KW-0472">Membrane</keyword>
<keyword evidence="1" id="KW-0812">Transmembrane</keyword>
<feature type="transmembrane region" description="Helical" evidence="1">
    <location>
        <begin position="7"/>
        <end position="24"/>
    </location>
</feature>
<gene>
    <name evidence="2" type="ORF">GCM10010307_64840</name>
</gene>
<keyword evidence="3" id="KW-1185">Reference proteome</keyword>
<evidence type="ECO:0000313" key="2">
    <source>
        <dbReference type="EMBL" id="GAA2653371.1"/>
    </source>
</evidence>
<comment type="caution">
    <text evidence="2">The sequence shown here is derived from an EMBL/GenBank/DDBJ whole genome shotgun (WGS) entry which is preliminary data.</text>
</comment>
<keyword evidence="1" id="KW-1133">Transmembrane helix</keyword>
<reference evidence="3" key="1">
    <citation type="journal article" date="2019" name="Int. J. Syst. Evol. Microbiol.">
        <title>The Global Catalogue of Microorganisms (GCM) 10K type strain sequencing project: providing services to taxonomists for standard genome sequencing and annotation.</title>
        <authorList>
            <consortium name="The Broad Institute Genomics Platform"/>
            <consortium name="The Broad Institute Genome Sequencing Center for Infectious Disease"/>
            <person name="Wu L."/>
            <person name="Ma J."/>
        </authorList>
    </citation>
    <scope>NUCLEOTIDE SEQUENCE [LARGE SCALE GENOMIC DNA]</scope>
    <source>
        <strain evidence="3">JCM 4524</strain>
    </source>
</reference>
<dbReference type="Proteomes" id="UP001500151">
    <property type="component" value="Unassembled WGS sequence"/>
</dbReference>
<organism evidence="2 3">
    <name type="scientific">Streptomyces vastus</name>
    <dbReference type="NCBI Taxonomy" id="285451"/>
    <lineage>
        <taxon>Bacteria</taxon>
        <taxon>Bacillati</taxon>
        <taxon>Actinomycetota</taxon>
        <taxon>Actinomycetes</taxon>
        <taxon>Kitasatosporales</taxon>
        <taxon>Streptomycetaceae</taxon>
        <taxon>Streptomyces</taxon>
    </lineage>
</organism>
<feature type="transmembrane region" description="Helical" evidence="1">
    <location>
        <begin position="30"/>
        <end position="46"/>
    </location>
</feature>
<name>A0ABP6DYQ0_9ACTN</name>